<organism evidence="1 2">
    <name type="scientific">Antiquaquibacter oligotrophicus</name>
    <dbReference type="NCBI Taxonomy" id="2880260"/>
    <lineage>
        <taxon>Bacteria</taxon>
        <taxon>Bacillati</taxon>
        <taxon>Actinomycetota</taxon>
        <taxon>Actinomycetes</taxon>
        <taxon>Micrococcales</taxon>
        <taxon>Microbacteriaceae</taxon>
        <taxon>Antiquaquibacter</taxon>
    </lineage>
</organism>
<accession>A0ABT6KQY3</accession>
<proteinExistence type="predicted"/>
<sequence length="358" mass="38768">MLAPAPRKRYVLPMQHLAGPQARRLRRQSQLLDGSTLTPTEVVDRAVAFQGQDLRAVLRAIAIRSAPGTTVADVVAAFDEGRLVRSWPLRGTLFATTPEHLAFLLSHTGERMHRSMIKRRGDLGLDDAVIERARGLLLAALAERPQSRADAMTVWQAAGIDTSAGRGYHLIVHLALAGLIHWGPFDGEEQLLVATNARQPVTDALPEVVRSVILARAPMSEADLAWWTKLPLGVLRPALAEVPDLERVVVEGAEMLMIGHPAEESGPAGVDLLPGFDEWILGYADRSLVADEAAMTTMIPGGNGIFRPVVLADGVVVGTWRVPIVRGKPTEPVLDLVRDLSPRDRRAVAAAIDAWPHG</sequence>
<gene>
    <name evidence="1" type="ORF">M2152_002568</name>
</gene>
<reference evidence="1 2" key="1">
    <citation type="submission" date="2023-04" db="EMBL/GenBank/DDBJ databases">
        <title>Genome Encyclopedia of Bacteria and Archaea VI: Functional Genomics of Type Strains.</title>
        <authorList>
            <person name="Whitman W."/>
        </authorList>
    </citation>
    <scope>NUCLEOTIDE SEQUENCE [LARGE SCALE GENOMIC DNA]</scope>
    <source>
        <strain evidence="1 2">SG_E_30_P1</strain>
    </source>
</reference>
<evidence type="ECO:0000313" key="2">
    <source>
        <dbReference type="Proteomes" id="UP001160142"/>
    </source>
</evidence>
<dbReference type="Pfam" id="PF06224">
    <property type="entry name" value="AlkZ-like"/>
    <property type="match status" value="1"/>
</dbReference>
<comment type="caution">
    <text evidence="1">The sequence shown here is derived from an EMBL/GenBank/DDBJ whole genome shotgun (WGS) entry which is preliminary data.</text>
</comment>
<protein>
    <recommendedName>
        <fullName evidence="3">Winged helix DNA-binding domain-containing protein</fullName>
    </recommendedName>
</protein>
<keyword evidence="2" id="KW-1185">Reference proteome</keyword>
<evidence type="ECO:0000313" key="1">
    <source>
        <dbReference type="EMBL" id="MDH6182386.1"/>
    </source>
</evidence>
<name>A0ABT6KQY3_9MICO</name>
<dbReference type="InterPro" id="IPR009351">
    <property type="entry name" value="AlkZ-like"/>
</dbReference>
<dbReference type="EMBL" id="JARXVQ010000001">
    <property type="protein sequence ID" value="MDH6182386.1"/>
    <property type="molecule type" value="Genomic_DNA"/>
</dbReference>
<dbReference type="Proteomes" id="UP001160142">
    <property type="component" value="Unassembled WGS sequence"/>
</dbReference>
<dbReference type="PANTHER" id="PTHR38479">
    <property type="entry name" value="LMO0824 PROTEIN"/>
    <property type="match status" value="1"/>
</dbReference>
<evidence type="ECO:0008006" key="3">
    <source>
        <dbReference type="Google" id="ProtNLM"/>
    </source>
</evidence>
<dbReference type="PANTHER" id="PTHR38479:SF2">
    <property type="entry name" value="WINGED HELIX DNA-BINDING DOMAIN-CONTAINING PROTEIN"/>
    <property type="match status" value="1"/>
</dbReference>